<dbReference type="OrthoDB" id="630188at2759"/>
<dbReference type="PANTHER" id="PTHR12905:SF0">
    <property type="entry name" value="CALCINEURIN-LIKE PHOSPHOESTERASE DOMAIN-CONTAINING PROTEIN"/>
    <property type="match status" value="1"/>
</dbReference>
<dbReference type="GeneID" id="19904428"/>
<dbReference type="InterPro" id="IPR051693">
    <property type="entry name" value="UPF0046_metallophosphoest"/>
</dbReference>
<dbReference type="GO" id="GO:0016787">
    <property type="term" value="F:hydrolase activity"/>
    <property type="evidence" value="ECO:0007669"/>
    <property type="project" value="InterPro"/>
</dbReference>
<dbReference type="RefSeq" id="XP_007783288.1">
    <property type="nucleotide sequence ID" value="XM_007785098.1"/>
</dbReference>
<dbReference type="InterPro" id="IPR004843">
    <property type="entry name" value="Calcineurin-like_PHP"/>
</dbReference>
<dbReference type="HOGENOM" id="CLU_041441_2_1_1"/>
<protein>
    <recommendedName>
        <fullName evidence="1">Calcineurin-like phosphoesterase domain-containing protein</fullName>
    </recommendedName>
</protein>
<dbReference type="EMBL" id="JH767592">
    <property type="protein sequence ID" value="EON67971.1"/>
    <property type="molecule type" value="Genomic_DNA"/>
</dbReference>
<name>R7Z215_CONA1</name>
<proteinExistence type="predicted"/>
<dbReference type="Proteomes" id="UP000016924">
    <property type="component" value="Unassembled WGS sequence"/>
</dbReference>
<sequence>MAAPKVTKTRILMISDTHSTDYNPEEAKRPFRKPLPKADVLLHCGDLTMIGHLEEYKKAIEMMRNIDAELKLVIAGNHDISLDSDYFEREGMRMHRQKWDRSCSKKALEMWKGDHANSAGITYLEEGTYEFKLSNGAKFSIYASPYQPEFCNWAFPYERHEDRYNPSNSSNSVAWEARAVARNPIPDFPNVDIVVTHGPPFGRLDATISGEHVGCSHLLSAMRRAKPRLHCFGHIHEGWGAERVDWSKRSSAQSLVSGSTDVKVANRFPVDEDKMIADRCAYVDVSSDGAEPLRRGEETLMVNASIMDADYRPVNGPWLVDLDLPAV</sequence>
<gene>
    <name evidence="2" type="ORF">W97_07117</name>
</gene>
<dbReference type="AlphaFoldDB" id="R7Z215"/>
<dbReference type="CDD" id="cd07379">
    <property type="entry name" value="MPP_239FB"/>
    <property type="match status" value="1"/>
</dbReference>
<dbReference type="OMA" id="IKTRICM"/>
<evidence type="ECO:0000259" key="1">
    <source>
        <dbReference type="Pfam" id="PF00149"/>
    </source>
</evidence>
<dbReference type="PANTHER" id="PTHR12905">
    <property type="entry name" value="METALLOPHOSPHOESTERASE"/>
    <property type="match status" value="1"/>
</dbReference>
<evidence type="ECO:0000313" key="2">
    <source>
        <dbReference type="EMBL" id="EON67971.1"/>
    </source>
</evidence>
<organism evidence="2 3">
    <name type="scientific">Coniosporium apollinis (strain CBS 100218)</name>
    <name type="common">Rock-inhabiting black yeast</name>
    <dbReference type="NCBI Taxonomy" id="1168221"/>
    <lineage>
        <taxon>Eukaryota</taxon>
        <taxon>Fungi</taxon>
        <taxon>Dikarya</taxon>
        <taxon>Ascomycota</taxon>
        <taxon>Pezizomycotina</taxon>
        <taxon>Dothideomycetes</taxon>
        <taxon>Dothideomycetes incertae sedis</taxon>
        <taxon>Coniosporium</taxon>
    </lineage>
</organism>
<keyword evidence="3" id="KW-1185">Reference proteome</keyword>
<dbReference type="InterPro" id="IPR029052">
    <property type="entry name" value="Metallo-depent_PP-like"/>
</dbReference>
<evidence type="ECO:0000313" key="3">
    <source>
        <dbReference type="Proteomes" id="UP000016924"/>
    </source>
</evidence>
<accession>R7Z215</accession>
<feature type="domain" description="Calcineurin-like phosphoesterase" evidence="1">
    <location>
        <begin position="10"/>
        <end position="237"/>
    </location>
</feature>
<dbReference type="Gene3D" id="3.60.21.10">
    <property type="match status" value="1"/>
</dbReference>
<reference evidence="3" key="1">
    <citation type="submission" date="2012-06" db="EMBL/GenBank/DDBJ databases">
        <title>The genome sequence of Coniosporium apollinis CBS 100218.</title>
        <authorList>
            <consortium name="The Broad Institute Genome Sequencing Platform"/>
            <person name="Cuomo C."/>
            <person name="Gorbushina A."/>
            <person name="Noack S."/>
            <person name="Walker B."/>
            <person name="Young S.K."/>
            <person name="Zeng Q."/>
            <person name="Gargeya S."/>
            <person name="Fitzgerald M."/>
            <person name="Haas B."/>
            <person name="Abouelleil A."/>
            <person name="Alvarado L."/>
            <person name="Arachchi H.M."/>
            <person name="Berlin A.M."/>
            <person name="Chapman S.B."/>
            <person name="Goldberg J."/>
            <person name="Griggs A."/>
            <person name="Gujja S."/>
            <person name="Hansen M."/>
            <person name="Howarth C."/>
            <person name="Imamovic A."/>
            <person name="Larimer J."/>
            <person name="McCowan C."/>
            <person name="Montmayeur A."/>
            <person name="Murphy C."/>
            <person name="Neiman D."/>
            <person name="Pearson M."/>
            <person name="Priest M."/>
            <person name="Roberts A."/>
            <person name="Saif S."/>
            <person name="Shea T."/>
            <person name="Sisk P."/>
            <person name="Sykes S."/>
            <person name="Wortman J."/>
            <person name="Nusbaum C."/>
            <person name="Birren B."/>
        </authorList>
    </citation>
    <scope>NUCLEOTIDE SEQUENCE [LARGE SCALE GENOMIC DNA]</scope>
    <source>
        <strain evidence="3">CBS 100218</strain>
    </source>
</reference>
<dbReference type="Pfam" id="PF00149">
    <property type="entry name" value="Metallophos"/>
    <property type="match status" value="1"/>
</dbReference>
<dbReference type="SUPFAM" id="SSF56300">
    <property type="entry name" value="Metallo-dependent phosphatases"/>
    <property type="match status" value="1"/>
</dbReference>
<dbReference type="eggNOG" id="KOG3947">
    <property type="taxonomic scope" value="Eukaryota"/>
</dbReference>